<protein>
    <submittedName>
        <fullName evidence="1">Uncharacterized protein</fullName>
    </submittedName>
</protein>
<evidence type="ECO:0000313" key="1">
    <source>
        <dbReference type="EMBL" id="KAK9687150.1"/>
    </source>
</evidence>
<organism evidence="1 2">
    <name type="scientific">Popillia japonica</name>
    <name type="common">Japanese beetle</name>
    <dbReference type="NCBI Taxonomy" id="7064"/>
    <lineage>
        <taxon>Eukaryota</taxon>
        <taxon>Metazoa</taxon>
        <taxon>Ecdysozoa</taxon>
        <taxon>Arthropoda</taxon>
        <taxon>Hexapoda</taxon>
        <taxon>Insecta</taxon>
        <taxon>Pterygota</taxon>
        <taxon>Neoptera</taxon>
        <taxon>Endopterygota</taxon>
        <taxon>Coleoptera</taxon>
        <taxon>Polyphaga</taxon>
        <taxon>Scarabaeiformia</taxon>
        <taxon>Scarabaeidae</taxon>
        <taxon>Rutelinae</taxon>
        <taxon>Popillia</taxon>
    </lineage>
</organism>
<dbReference type="Proteomes" id="UP001458880">
    <property type="component" value="Unassembled WGS sequence"/>
</dbReference>
<evidence type="ECO:0000313" key="2">
    <source>
        <dbReference type="Proteomes" id="UP001458880"/>
    </source>
</evidence>
<reference evidence="1 2" key="1">
    <citation type="journal article" date="2024" name="BMC Genomics">
        <title>De novo assembly and annotation of Popillia japonica's genome with initial clues to its potential as an invasive pest.</title>
        <authorList>
            <person name="Cucini C."/>
            <person name="Boschi S."/>
            <person name="Funari R."/>
            <person name="Cardaioli E."/>
            <person name="Iannotti N."/>
            <person name="Marturano G."/>
            <person name="Paoli F."/>
            <person name="Bruttini M."/>
            <person name="Carapelli A."/>
            <person name="Frati F."/>
            <person name="Nardi F."/>
        </authorList>
    </citation>
    <scope>NUCLEOTIDE SEQUENCE [LARGE SCALE GENOMIC DNA]</scope>
    <source>
        <strain evidence="1">DMR45628</strain>
    </source>
</reference>
<sequence length="97" mass="11876">MIIIAAQCLGSKEQRRKEEWFDIDCDQALMERNTAKMELNRNRTQDNIQIYDEKRKLTKRICRNKEKRHLENQLELIGEAYKRKEIQNFYQDSKKVR</sequence>
<proteinExistence type="predicted"/>
<accession>A0AAW1ID47</accession>
<gene>
    <name evidence="1" type="ORF">QE152_g36670</name>
</gene>
<comment type="caution">
    <text evidence="1">The sequence shown here is derived from an EMBL/GenBank/DDBJ whole genome shotgun (WGS) entry which is preliminary data.</text>
</comment>
<keyword evidence="2" id="KW-1185">Reference proteome</keyword>
<name>A0AAW1ID47_POPJA</name>
<dbReference type="EMBL" id="JASPKY010000659">
    <property type="protein sequence ID" value="KAK9687150.1"/>
    <property type="molecule type" value="Genomic_DNA"/>
</dbReference>
<dbReference type="AlphaFoldDB" id="A0AAW1ID47"/>